<organism evidence="1 2">
    <name type="scientific">Mycoplasma haematolamae (strain Purdue)</name>
    <dbReference type="NCBI Taxonomy" id="1212765"/>
    <lineage>
        <taxon>Bacteria</taxon>
        <taxon>Bacillati</taxon>
        <taxon>Mycoplasmatota</taxon>
        <taxon>Mollicutes</taxon>
        <taxon>Mycoplasmataceae</taxon>
        <taxon>Mycoplasma</taxon>
    </lineage>
</organism>
<protein>
    <submittedName>
        <fullName evidence="1">Uncharacterized protein</fullName>
    </submittedName>
</protein>
<accession>I7BAF0</accession>
<reference evidence="1 2" key="1">
    <citation type="journal article" date="2012" name="J. Bacteriol.">
        <title>Genome Sequence of "Candidatus Mycoplasma haemolamae" Strain Purdue, a Red Blood Cell Pathogen of Alpacas (Vicugna pacos) and Llamas (Lama glama).</title>
        <authorList>
            <person name="Guimaraes A.M."/>
            <person name="Toth B."/>
            <person name="Santos A.P."/>
            <person name="do Nascimento N.C."/>
            <person name="Kritchevsky J.E."/>
            <person name="Messick J.B."/>
        </authorList>
    </citation>
    <scope>NUCLEOTIDE SEQUENCE [LARGE SCALE GENOMIC DNA]</scope>
    <source>
        <strain evidence="1 2">Purdue</strain>
    </source>
</reference>
<dbReference type="KEGG" id="mhl:MHLP_03475"/>
<evidence type="ECO:0000313" key="1">
    <source>
        <dbReference type="EMBL" id="AFO52275.1"/>
    </source>
</evidence>
<gene>
    <name evidence="1" type="ordered locus">MHLP_03475</name>
</gene>
<dbReference type="HOGENOM" id="CLU_053830_0_0_14"/>
<proteinExistence type="predicted"/>
<reference evidence="2" key="2">
    <citation type="submission" date="2012-07" db="EMBL/GenBank/DDBJ databases">
        <title>Complete genome sequence of 'Candidatus Mycoplasma haemolamae'.</title>
        <authorList>
            <person name="Guimaraes A.M.S."/>
            <person name="Toth B."/>
            <person name="Santos A.P."/>
            <person name="Nascimento N.C."/>
            <person name="Sojka J.E."/>
            <person name="Messick J.B."/>
        </authorList>
    </citation>
    <scope>NUCLEOTIDE SEQUENCE [LARGE SCALE GENOMIC DNA]</scope>
    <source>
        <strain evidence="2">Purdue</strain>
    </source>
</reference>
<sequence>MALLIWKKLLVEASVLGGFGTGVGGWFATPDGYIREGDDENGELFYTPVGHELGKAPSLKLKNRKNEDKISNHLDHWYLGQWRNLSEGGTEDLYIIDGEKLHKIEAKGHAQRKQRFLEGRLINGRHRWFGPRTFPFDIPDTTTVDQDVSQNWTKYQEILGKLNHEELKKLSDHINKFSDDDYCEIIDVFSSCNFLKPILVRDNKKISEDVVLSLEKILDLQKKNSLDEAWDSLSGILDKVVQLKNPKVSIFQSYASGAGVKFAQAAWKEEWKPGEPVTPLAMIIRALRGREFSEVCKEDKLKKSYFEDECDKIINLDKNDKEIKVIDVLKSAYDSGSWYSPTWRVSKKGAGGSWSGQTQLSDYSATSDLKNKGYSNGLVAEQCPQLRHWLTSLQSAADQKVCEKILEGAFGDTVNQKRYCV</sequence>
<dbReference type="STRING" id="1212765.MHLP_03475"/>
<evidence type="ECO:0000313" key="2">
    <source>
        <dbReference type="Proteomes" id="UP000006502"/>
    </source>
</evidence>
<keyword evidence="2" id="KW-1185">Reference proteome</keyword>
<dbReference type="AlphaFoldDB" id="I7BAF0"/>
<dbReference type="PATRIC" id="fig|1212765.3.peg.782"/>
<dbReference type="Proteomes" id="UP000006502">
    <property type="component" value="Chromosome"/>
</dbReference>
<dbReference type="EMBL" id="CP003731">
    <property type="protein sequence ID" value="AFO52275.1"/>
    <property type="molecule type" value="Genomic_DNA"/>
</dbReference>
<name>I7BAF0_MYCHA</name>